<evidence type="ECO:0000313" key="2">
    <source>
        <dbReference type="Proteomes" id="UP000238589"/>
    </source>
</evidence>
<name>A0A2S9K0Y1_9BURK</name>
<organism evidence="1 2">
    <name type="scientific">Malikia granosa</name>
    <dbReference type="NCBI Taxonomy" id="263067"/>
    <lineage>
        <taxon>Bacteria</taxon>
        <taxon>Pseudomonadati</taxon>
        <taxon>Pseudomonadota</taxon>
        <taxon>Betaproteobacteria</taxon>
        <taxon>Burkholderiales</taxon>
        <taxon>Comamonadaceae</taxon>
        <taxon>Malikia</taxon>
    </lineage>
</organism>
<protein>
    <submittedName>
        <fullName evidence="1">Uncharacterized protein</fullName>
    </submittedName>
</protein>
<proteinExistence type="predicted"/>
<gene>
    <name evidence="1" type="ORF">C6P64_16260</name>
</gene>
<reference evidence="1 2" key="1">
    <citation type="submission" date="2018-03" db="EMBL/GenBank/DDBJ databases">
        <title>Comparative genomics illustrates the genes involved in a hyperalkaliphilic mechanisms of Serpentinomonas isolated from highly-alkaline calcium-rich serpentinized springs.</title>
        <authorList>
            <person name="Suzuki S."/>
            <person name="Ishii S."/>
            <person name="Walworth N."/>
            <person name="Bird L."/>
            <person name="Kuenen J.G."/>
            <person name="Nealson K.H."/>
        </authorList>
    </citation>
    <scope>NUCLEOTIDE SEQUENCE [LARGE SCALE GENOMIC DNA]</scope>
    <source>
        <strain evidence="1 2">P1</strain>
    </source>
</reference>
<keyword evidence="2" id="KW-1185">Reference proteome</keyword>
<dbReference type="Proteomes" id="UP000238589">
    <property type="component" value="Unassembled WGS sequence"/>
</dbReference>
<accession>A0A2S9K0Y1</accession>
<dbReference type="RefSeq" id="WP_105749593.1">
    <property type="nucleotide sequence ID" value="NZ_PVLQ01000094.1"/>
</dbReference>
<evidence type="ECO:0000313" key="1">
    <source>
        <dbReference type="EMBL" id="PRD64092.1"/>
    </source>
</evidence>
<comment type="caution">
    <text evidence="1">The sequence shown here is derived from an EMBL/GenBank/DDBJ whole genome shotgun (WGS) entry which is preliminary data.</text>
</comment>
<dbReference type="EMBL" id="PVLQ01000094">
    <property type="protein sequence ID" value="PRD64092.1"/>
    <property type="molecule type" value="Genomic_DNA"/>
</dbReference>
<sequence length="171" mass="19180">MEKLERSDALLALGKRLVNSLRSDEDLLSDWMAHLIAERMLVVKTSTGAERQAAEEACAQEIMLLWEHRYNAPDGVNPLANLAPLARTIASLEPGEHRFRYAERVFSLARDREKKAPTDWLEFALHADRAARDVIRFALSKAAEEVTDDEDFHTALNEAIGAQLDVTLAGR</sequence>
<dbReference type="AlphaFoldDB" id="A0A2S9K0Y1"/>
<dbReference type="OrthoDB" id="4166375at2"/>